<reference evidence="2 3" key="1">
    <citation type="journal article" date="2015" name="Genome Announc.">
        <title>Expanding the biotechnology potential of lactobacilli through comparative genomics of 213 strains and associated genera.</title>
        <authorList>
            <person name="Sun Z."/>
            <person name="Harris H.M."/>
            <person name="McCann A."/>
            <person name="Guo C."/>
            <person name="Argimon S."/>
            <person name="Zhang W."/>
            <person name="Yang X."/>
            <person name="Jeffery I.B."/>
            <person name="Cooney J.C."/>
            <person name="Kagawa T.F."/>
            <person name="Liu W."/>
            <person name="Song Y."/>
            <person name="Salvetti E."/>
            <person name="Wrobel A."/>
            <person name="Rasinkangas P."/>
            <person name="Parkhill J."/>
            <person name="Rea M.C."/>
            <person name="O'Sullivan O."/>
            <person name="Ritari J."/>
            <person name="Douillard F.P."/>
            <person name="Paul Ross R."/>
            <person name="Yang R."/>
            <person name="Briner A.E."/>
            <person name="Felis G.E."/>
            <person name="de Vos W.M."/>
            <person name="Barrangou R."/>
            <person name="Klaenhammer T.R."/>
            <person name="Caufield P.W."/>
            <person name="Cui Y."/>
            <person name="Zhang H."/>
            <person name="O'Toole P.W."/>
        </authorList>
    </citation>
    <scope>NUCLEOTIDE SEQUENCE [LARGE SCALE GENOMIC DNA]</scope>
    <source>
        <strain evidence="2 3">DSM 20719</strain>
    </source>
</reference>
<name>A0AA89I0Y1_9LACO</name>
<feature type="transmembrane region" description="Helical" evidence="1">
    <location>
        <begin position="109"/>
        <end position="130"/>
    </location>
</feature>
<dbReference type="Pfam" id="PF11750">
    <property type="entry name" value="DUF3307"/>
    <property type="match status" value="1"/>
</dbReference>
<organism evidence="2 3">
    <name type="scientific">Latilactobacillus graminis DSM 20719</name>
    <dbReference type="NCBI Taxonomy" id="1423752"/>
    <lineage>
        <taxon>Bacteria</taxon>
        <taxon>Bacillati</taxon>
        <taxon>Bacillota</taxon>
        <taxon>Bacilli</taxon>
        <taxon>Lactobacillales</taxon>
        <taxon>Lactobacillaceae</taxon>
        <taxon>Latilactobacillus</taxon>
    </lineage>
</organism>
<feature type="transmembrane region" description="Helical" evidence="1">
    <location>
        <begin position="226"/>
        <end position="248"/>
    </location>
</feature>
<feature type="transmembrane region" description="Helical" evidence="1">
    <location>
        <begin position="190"/>
        <end position="214"/>
    </location>
</feature>
<dbReference type="RefSeq" id="WP_057908218.1">
    <property type="nucleotide sequence ID" value="NZ_AYZB01000035.1"/>
</dbReference>
<proteinExistence type="predicted"/>
<keyword evidence="1" id="KW-1133">Transmembrane helix</keyword>
<evidence type="ECO:0000256" key="1">
    <source>
        <dbReference type="SAM" id="Phobius"/>
    </source>
</evidence>
<feature type="transmembrane region" description="Helical" evidence="1">
    <location>
        <begin position="36"/>
        <end position="56"/>
    </location>
</feature>
<evidence type="ECO:0000313" key="2">
    <source>
        <dbReference type="EMBL" id="KRM22226.1"/>
    </source>
</evidence>
<feature type="transmembrane region" description="Helical" evidence="1">
    <location>
        <begin position="68"/>
        <end position="85"/>
    </location>
</feature>
<accession>A0AA89I0Y1</accession>
<gene>
    <name evidence="2" type="ORF">FC90_GL000825</name>
</gene>
<dbReference type="AlphaFoldDB" id="A0AA89I0Y1"/>
<keyword evidence="1" id="KW-0812">Transmembrane</keyword>
<evidence type="ECO:0000313" key="3">
    <source>
        <dbReference type="Proteomes" id="UP000050823"/>
    </source>
</evidence>
<feature type="transmembrane region" description="Helical" evidence="1">
    <location>
        <begin position="142"/>
        <end position="164"/>
    </location>
</feature>
<keyword evidence="1" id="KW-0472">Membrane</keyword>
<comment type="caution">
    <text evidence="2">The sequence shown here is derived from an EMBL/GenBank/DDBJ whole genome shotgun (WGS) entry which is preliminary data.</text>
</comment>
<evidence type="ECO:0008006" key="4">
    <source>
        <dbReference type="Google" id="ProtNLM"/>
    </source>
</evidence>
<sequence>MTLLAILLLAHLCTDFLIQSDQMARCKRSMKLAAKWYPLLGHALTQVPVAIGIWLVGKLMRVSSWPSIEIFVISLIIAVITHWLIDVTKQNCQPILKRTLRLKTNQVPLISYIFDQLLHLLVIGMVSRLLMTNWQTTTMSRWLLAASVTIGTLYFADYFISLFLKSLDLNAERLPDRAQLGRHIGRLERLAILLLFYTNNVASIAVVVAIKALTRFRAIEANQHHFAEYYLIGSLLSLIFGCLGGYLLKLI</sequence>
<dbReference type="InterPro" id="IPR021737">
    <property type="entry name" value="Phage_phiKZ_Orf197"/>
</dbReference>
<protein>
    <recommendedName>
        <fullName evidence="4">DUF3307 domain-containing protein</fullName>
    </recommendedName>
</protein>
<dbReference type="EMBL" id="AYZB01000035">
    <property type="protein sequence ID" value="KRM22226.1"/>
    <property type="molecule type" value="Genomic_DNA"/>
</dbReference>
<dbReference type="Proteomes" id="UP000050823">
    <property type="component" value="Unassembled WGS sequence"/>
</dbReference>